<dbReference type="AlphaFoldDB" id="A0A165GT20"/>
<organism evidence="2 3">
    <name type="scientific">Calocera cornea HHB12733</name>
    <dbReference type="NCBI Taxonomy" id="1353952"/>
    <lineage>
        <taxon>Eukaryota</taxon>
        <taxon>Fungi</taxon>
        <taxon>Dikarya</taxon>
        <taxon>Basidiomycota</taxon>
        <taxon>Agaricomycotina</taxon>
        <taxon>Dacrymycetes</taxon>
        <taxon>Dacrymycetales</taxon>
        <taxon>Dacrymycetaceae</taxon>
        <taxon>Calocera</taxon>
    </lineage>
</organism>
<evidence type="ECO:0000313" key="2">
    <source>
        <dbReference type="EMBL" id="KZT58438.1"/>
    </source>
</evidence>
<dbReference type="Proteomes" id="UP000076842">
    <property type="component" value="Unassembled WGS sequence"/>
</dbReference>
<proteinExistence type="predicted"/>
<evidence type="ECO:0000313" key="3">
    <source>
        <dbReference type="Proteomes" id="UP000076842"/>
    </source>
</evidence>
<accession>A0A165GT20</accession>
<dbReference type="OrthoDB" id="2588202at2759"/>
<feature type="compositionally biased region" description="Basic and acidic residues" evidence="1">
    <location>
        <begin position="165"/>
        <end position="176"/>
    </location>
</feature>
<dbReference type="EMBL" id="KV423951">
    <property type="protein sequence ID" value="KZT58438.1"/>
    <property type="molecule type" value="Genomic_DNA"/>
</dbReference>
<dbReference type="InParanoid" id="A0A165GT20"/>
<feature type="compositionally biased region" description="Polar residues" evidence="1">
    <location>
        <begin position="212"/>
        <end position="222"/>
    </location>
</feature>
<sequence>MSAAVEEAEFSAYIIRSPHISFLLASSSLVDIPLSSLALNTPTFATLNGTYAPYTLPSPLPPIPHLPVLGLPGTCPSCPPPAPRRRTFTDYGLTRPVELRWGQYEGDVWFAREHATSYDPPMRSLRQRGWDVYVGRYEGGGAGVWERIEPPRAPVEVPVLLPPAREEKGEEDEHHATAQQNVHSEPQGKGKGEDKVKSNAKKSKPARKTEPRSASVQPTSATAPPATYLLREGLYIHWFHQKHAAWFPGPAITPVQDRGMGVGRTLMSVFKEGAEVWEGGEVVWRSG</sequence>
<gene>
    <name evidence="2" type="ORF">CALCODRAFT_494933</name>
</gene>
<evidence type="ECO:0000256" key="1">
    <source>
        <dbReference type="SAM" id="MobiDB-lite"/>
    </source>
</evidence>
<reference evidence="2 3" key="1">
    <citation type="journal article" date="2016" name="Mol. Biol. Evol.">
        <title>Comparative Genomics of Early-Diverging Mushroom-Forming Fungi Provides Insights into the Origins of Lignocellulose Decay Capabilities.</title>
        <authorList>
            <person name="Nagy L.G."/>
            <person name="Riley R."/>
            <person name="Tritt A."/>
            <person name="Adam C."/>
            <person name="Daum C."/>
            <person name="Floudas D."/>
            <person name="Sun H."/>
            <person name="Yadav J.S."/>
            <person name="Pangilinan J."/>
            <person name="Larsson K.H."/>
            <person name="Matsuura K."/>
            <person name="Barry K."/>
            <person name="Labutti K."/>
            <person name="Kuo R."/>
            <person name="Ohm R.A."/>
            <person name="Bhattacharya S.S."/>
            <person name="Shirouzu T."/>
            <person name="Yoshinaga Y."/>
            <person name="Martin F.M."/>
            <person name="Grigoriev I.V."/>
            <person name="Hibbett D.S."/>
        </authorList>
    </citation>
    <scope>NUCLEOTIDE SEQUENCE [LARGE SCALE GENOMIC DNA]</scope>
    <source>
        <strain evidence="2 3">HHB12733</strain>
    </source>
</reference>
<protein>
    <submittedName>
        <fullName evidence="2">Uncharacterized protein</fullName>
    </submittedName>
</protein>
<keyword evidence="3" id="KW-1185">Reference proteome</keyword>
<feature type="region of interest" description="Disordered" evidence="1">
    <location>
        <begin position="165"/>
        <end position="222"/>
    </location>
</feature>
<name>A0A165GT20_9BASI</name>
<feature type="compositionally biased region" description="Basic and acidic residues" evidence="1">
    <location>
        <begin position="186"/>
        <end position="197"/>
    </location>
</feature>